<sequence>MNTIKSNKKALFALAIGGFGIGLTEFVIMGILTEVSGSLGVTIPQAGHFIAAYALGVVVGAPLLTGIGSKLSPKKMLFLLMIWFTVFNTLSGLASGYKSLLFLRFLSGIPHGAFFGIGAVVATKLAKKGKSAQGIAIMFSGLTVANVIGVPIGTYLGQQFSWSVSFYLVGFVGLLALASIYLWMPKIEIEASEQNVSVTKGLKNTELWALIALTTIGTGGFFAWYSYVAPLITDVAGLPNHFVGYAMMLAGLGMVVGNFLGAKMAELFSPLKAVIISLSVMSAVLILNMFIATNPYLLMGMTFMIGVISFTVSTPIQMAIINTSKGSEMLGSSMNQSAFNMGNASGAYLAGLPIAFGYGIIYSSLVGAILAFAGVSIAVAILIVRKRRAIKYKKMAISSLET</sequence>
<feature type="transmembrane region" description="Helical" evidence="6">
    <location>
        <begin position="45"/>
        <end position="64"/>
    </location>
</feature>
<dbReference type="GO" id="GO:0022857">
    <property type="term" value="F:transmembrane transporter activity"/>
    <property type="evidence" value="ECO:0007669"/>
    <property type="project" value="InterPro"/>
</dbReference>
<evidence type="ECO:0000256" key="4">
    <source>
        <dbReference type="ARBA" id="ARBA00022989"/>
    </source>
</evidence>
<name>A0A1T5D5N7_9FLAO</name>
<feature type="transmembrane region" description="Helical" evidence="6">
    <location>
        <begin position="297"/>
        <end position="320"/>
    </location>
</feature>
<dbReference type="Gene3D" id="1.20.1250.20">
    <property type="entry name" value="MFS general substrate transporter like domains"/>
    <property type="match status" value="2"/>
</dbReference>
<reference evidence="9" key="1">
    <citation type="submission" date="2017-02" db="EMBL/GenBank/DDBJ databases">
        <authorList>
            <person name="Varghese N."/>
            <person name="Submissions S."/>
        </authorList>
    </citation>
    <scope>NUCLEOTIDE SEQUENCE [LARGE SCALE GENOMIC DNA]</scope>
    <source>
        <strain evidence="9">DSM 23546</strain>
    </source>
</reference>
<proteinExistence type="predicted"/>
<dbReference type="PANTHER" id="PTHR43124:SF6">
    <property type="entry name" value="TRANSPORTER ARAJ-RELATED"/>
    <property type="match status" value="1"/>
</dbReference>
<gene>
    <name evidence="8" type="ORF">SAMN05660866_02744</name>
</gene>
<feature type="transmembrane region" description="Helical" evidence="6">
    <location>
        <begin position="341"/>
        <end position="361"/>
    </location>
</feature>
<evidence type="ECO:0000259" key="7">
    <source>
        <dbReference type="PROSITE" id="PS50850"/>
    </source>
</evidence>
<feature type="transmembrane region" description="Helical" evidence="6">
    <location>
        <begin position="273"/>
        <end position="291"/>
    </location>
</feature>
<dbReference type="InterPro" id="IPR011701">
    <property type="entry name" value="MFS"/>
</dbReference>
<keyword evidence="4 6" id="KW-1133">Transmembrane helix</keyword>
<organism evidence="8 9">
    <name type="scientific">Maribacter arcticus</name>
    <dbReference type="NCBI Taxonomy" id="561365"/>
    <lineage>
        <taxon>Bacteria</taxon>
        <taxon>Pseudomonadati</taxon>
        <taxon>Bacteroidota</taxon>
        <taxon>Flavobacteriia</taxon>
        <taxon>Flavobacteriales</taxon>
        <taxon>Flavobacteriaceae</taxon>
        <taxon>Maribacter</taxon>
    </lineage>
</organism>
<keyword evidence="9" id="KW-1185">Reference proteome</keyword>
<feature type="transmembrane region" description="Helical" evidence="6">
    <location>
        <begin position="367"/>
        <end position="384"/>
    </location>
</feature>
<dbReference type="InterPro" id="IPR050189">
    <property type="entry name" value="MFS_Efflux_Transporters"/>
</dbReference>
<evidence type="ECO:0000256" key="1">
    <source>
        <dbReference type="ARBA" id="ARBA00004651"/>
    </source>
</evidence>
<keyword evidence="5 6" id="KW-0472">Membrane</keyword>
<dbReference type="PROSITE" id="PS50850">
    <property type="entry name" value="MFS"/>
    <property type="match status" value="1"/>
</dbReference>
<feature type="transmembrane region" description="Helical" evidence="6">
    <location>
        <begin position="242"/>
        <end position="261"/>
    </location>
</feature>
<dbReference type="EMBL" id="FUYL01000008">
    <property type="protein sequence ID" value="SKB67015.1"/>
    <property type="molecule type" value="Genomic_DNA"/>
</dbReference>
<dbReference type="STRING" id="561365.SAMN05660866_02744"/>
<dbReference type="InterPro" id="IPR036259">
    <property type="entry name" value="MFS_trans_sf"/>
</dbReference>
<protein>
    <submittedName>
        <fullName evidence="8">MFS transporter, DHA1 family, arabinose polymer transporter</fullName>
    </submittedName>
</protein>
<feature type="transmembrane region" description="Helical" evidence="6">
    <location>
        <begin position="134"/>
        <end position="156"/>
    </location>
</feature>
<accession>A0A1T5D5N7</accession>
<dbReference type="PANTHER" id="PTHR43124">
    <property type="entry name" value="PURINE EFFLUX PUMP PBUE"/>
    <property type="match status" value="1"/>
</dbReference>
<dbReference type="RefSeq" id="WP_079513176.1">
    <property type="nucleotide sequence ID" value="NZ_FUYL01000008.1"/>
</dbReference>
<feature type="transmembrane region" description="Helical" evidence="6">
    <location>
        <begin position="101"/>
        <end position="122"/>
    </location>
</feature>
<dbReference type="CDD" id="cd17324">
    <property type="entry name" value="MFS_NepI_like"/>
    <property type="match status" value="1"/>
</dbReference>
<feature type="domain" description="Major facilitator superfamily (MFS) profile" evidence="7">
    <location>
        <begin position="10"/>
        <end position="388"/>
    </location>
</feature>
<keyword evidence="3 6" id="KW-0812">Transmembrane</keyword>
<evidence type="ECO:0000256" key="2">
    <source>
        <dbReference type="ARBA" id="ARBA00022475"/>
    </source>
</evidence>
<dbReference type="Proteomes" id="UP000190339">
    <property type="component" value="Unassembled WGS sequence"/>
</dbReference>
<dbReference type="GO" id="GO:0005886">
    <property type="term" value="C:plasma membrane"/>
    <property type="evidence" value="ECO:0007669"/>
    <property type="project" value="UniProtKB-SubCell"/>
</dbReference>
<evidence type="ECO:0000256" key="3">
    <source>
        <dbReference type="ARBA" id="ARBA00022692"/>
    </source>
</evidence>
<dbReference type="SUPFAM" id="SSF103473">
    <property type="entry name" value="MFS general substrate transporter"/>
    <property type="match status" value="1"/>
</dbReference>
<dbReference type="OrthoDB" id="9788453at2"/>
<feature type="transmembrane region" description="Helical" evidence="6">
    <location>
        <begin position="162"/>
        <end position="184"/>
    </location>
</feature>
<feature type="transmembrane region" description="Helical" evidence="6">
    <location>
        <begin position="76"/>
        <end position="95"/>
    </location>
</feature>
<evidence type="ECO:0000313" key="8">
    <source>
        <dbReference type="EMBL" id="SKB67015.1"/>
    </source>
</evidence>
<dbReference type="Pfam" id="PF07690">
    <property type="entry name" value="MFS_1"/>
    <property type="match status" value="1"/>
</dbReference>
<feature type="transmembrane region" description="Helical" evidence="6">
    <location>
        <begin position="205"/>
        <end position="227"/>
    </location>
</feature>
<dbReference type="InterPro" id="IPR020846">
    <property type="entry name" value="MFS_dom"/>
</dbReference>
<feature type="transmembrane region" description="Helical" evidence="6">
    <location>
        <begin position="12"/>
        <end position="33"/>
    </location>
</feature>
<evidence type="ECO:0000313" key="9">
    <source>
        <dbReference type="Proteomes" id="UP000190339"/>
    </source>
</evidence>
<keyword evidence="2" id="KW-1003">Cell membrane</keyword>
<evidence type="ECO:0000256" key="5">
    <source>
        <dbReference type="ARBA" id="ARBA00023136"/>
    </source>
</evidence>
<dbReference type="AlphaFoldDB" id="A0A1T5D5N7"/>
<evidence type="ECO:0000256" key="6">
    <source>
        <dbReference type="SAM" id="Phobius"/>
    </source>
</evidence>
<comment type="subcellular location">
    <subcellularLocation>
        <location evidence="1">Cell membrane</location>
        <topology evidence="1">Multi-pass membrane protein</topology>
    </subcellularLocation>
</comment>